<dbReference type="Proteomes" id="UP000536179">
    <property type="component" value="Unassembled WGS sequence"/>
</dbReference>
<comment type="caution">
    <text evidence="1">The sequence shown here is derived from an EMBL/GenBank/DDBJ whole genome shotgun (WGS) entry which is preliminary data.</text>
</comment>
<dbReference type="RefSeq" id="WP_315854658.1">
    <property type="nucleotide sequence ID" value="NZ_JACHXU010000019.1"/>
</dbReference>
<accession>A0A7W5H803</accession>
<name>A0A7W5H803_9BACT</name>
<organism evidence="1 2">
    <name type="scientific">Aporhodopirellula rubra</name>
    <dbReference type="NCBI Taxonomy" id="980271"/>
    <lineage>
        <taxon>Bacteria</taxon>
        <taxon>Pseudomonadati</taxon>
        <taxon>Planctomycetota</taxon>
        <taxon>Planctomycetia</taxon>
        <taxon>Pirellulales</taxon>
        <taxon>Pirellulaceae</taxon>
        <taxon>Aporhodopirellula</taxon>
    </lineage>
</organism>
<protein>
    <recommendedName>
        <fullName evidence="3">Replication initiator protein A</fullName>
    </recommendedName>
</protein>
<evidence type="ECO:0000313" key="1">
    <source>
        <dbReference type="EMBL" id="MBB3208944.1"/>
    </source>
</evidence>
<evidence type="ECO:0008006" key="3">
    <source>
        <dbReference type="Google" id="ProtNLM"/>
    </source>
</evidence>
<evidence type="ECO:0000313" key="2">
    <source>
        <dbReference type="Proteomes" id="UP000536179"/>
    </source>
</evidence>
<gene>
    <name evidence="1" type="ORF">FHS27_004778</name>
</gene>
<dbReference type="AlphaFoldDB" id="A0A7W5H803"/>
<reference evidence="1 2" key="1">
    <citation type="submission" date="2020-08" db="EMBL/GenBank/DDBJ databases">
        <title>Genomic Encyclopedia of Type Strains, Phase III (KMG-III): the genomes of soil and plant-associated and newly described type strains.</title>
        <authorList>
            <person name="Whitman W."/>
        </authorList>
    </citation>
    <scope>NUCLEOTIDE SEQUENCE [LARGE SCALE GENOMIC DNA]</scope>
    <source>
        <strain evidence="1 2">CECT 8075</strain>
    </source>
</reference>
<keyword evidence="2" id="KW-1185">Reference proteome</keyword>
<proteinExistence type="predicted"/>
<dbReference type="EMBL" id="JACHXU010000019">
    <property type="protein sequence ID" value="MBB3208944.1"/>
    <property type="molecule type" value="Genomic_DNA"/>
</dbReference>
<sequence>MEHALCPIDARVSITPGLLHNTSYHYTDRSRNRKTANVQIAAPFGLSPNDELYLFGLLSLTFAQTEPQQDFYATPHWCLRQLGIVDASNQQAQRYQGFRDAIRRLAGVTYTNDAFWDPVRGEHRDVAFGFLKYSLPIDPNSSRAWQFVHDSQWFEMCRAVQGSFSFDFASYRQLDYASRRMFLLLQKVFYRLDRSPSFEIRQLGIATLGFSDRLATKEIKQKLIRCIDKLVDLNVIALHDRCKSVKELFRKESKGKFTVTFDKGTFFDGGVYKTKFSVEDSPLFDPLQKIGFDAATIHRLTETYSGSLLQQWADVTLSAIEQKRINQSPEAFFQYHVKLAAAKRTTPPDWWRELRREEFEQQRANRPEFANDDRSFEEFLKTEGREAFERVMNRLMVGLQDAGQSPSQAKANATYSAKMNLRKIFRQKGGATDNEPSAIASILKQYQQ</sequence>